<proteinExistence type="predicted"/>
<accession>A0A0F8WHW9</accession>
<dbReference type="AlphaFoldDB" id="A0A0F8WHW9"/>
<dbReference type="InterPro" id="IPR003615">
    <property type="entry name" value="HNH_nuc"/>
</dbReference>
<dbReference type="GO" id="GO:0003677">
    <property type="term" value="F:DNA binding"/>
    <property type="evidence" value="ECO:0007669"/>
    <property type="project" value="UniProtKB-KW"/>
</dbReference>
<dbReference type="InterPro" id="IPR044925">
    <property type="entry name" value="His-Me_finger_sf"/>
</dbReference>
<protein>
    <recommendedName>
        <fullName evidence="4">AP2/ERF domain-containing protein</fullName>
    </recommendedName>
</protein>
<name>A0A0F8WHW9_9ZZZZ</name>
<evidence type="ECO:0000313" key="5">
    <source>
        <dbReference type="EMBL" id="KKK47775.1"/>
    </source>
</evidence>
<keyword evidence="3" id="KW-0804">Transcription</keyword>
<dbReference type="Gene3D" id="3.90.75.20">
    <property type="match status" value="1"/>
</dbReference>
<comment type="caution">
    <text evidence="5">The sequence shown here is derived from an EMBL/GenBank/DDBJ whole genome shotgun (WGS) entry which is preliminary data.</text>
</comment>
<gene>
    <name evidence="5" type="ORF">LCGC14_3151770</name>
</gene>
<organism evidence="5">
    <name type="scientific">marine sediment metagenome</name>
    <dbReference type="NCBI Taxonomy" id="412755"/>
    <lineage>
        <taxon>unclassified sequences</taxon>
        <taxon>metagenomes</taxon>
        <taxon>ecological metagenomes</taxon>
    </lineage>
</organism>
<evidence type="ECO:0000256" key="3">
    <source>
        <dbReference type="ARBA" id="ARBA00023163"/>
    </source>
</evidence>
<dbReference type="GO" id="GO:0003700">
    <property type="term" value="F:DNA-binding transcription factor activity"/>
    <property type="evidence" value="ECO:0007669"/>
    <property type="project" value="InterPro"/>
</dbReference>
<evidence type="ECO:0000256" key="1">
    <source>
        <dbReference type="ARBA" id="ARBA00023015"/>
    </source>
</evidence>
<dbReference type="Pfam" id="PF13392">
    <property type="entry name" value="HNH_3"/>
    <property type="match status" value="1"/>
</dbReference>
<keyword evidence="1" id="KW-0805">Transcription regulation</keyword>
<dbReference type="InterPro" id="IPR016177">
    <property type="entry name" value="DNA-bd_dom_sf"/>
</dbReference>
<sequence>MTDNEIIEAKKIKLSDGQYAIVDADMYDELSQFKWCLVEGYPIRGTTKDGIQKRHLMHRVVNDTLDCLETDHINGNKLDNRKCNLRSVTRTQNEWNKKPRFGGSSKYKGVDWHPKTVQWRIRIRVNGKRVNLGYSHNEVEAAKIYNEAALKYHGEFAGLNIIGR</sequence>
<dbReference type="Gene3D" id="3.30.730.10">
    <property type="entry name" value="AP2/ERF domain"/>
    <property type="match status" value="1"/>
</dbReference>
<reference evidence="5" key="1">
    <citation type="journal article" date="2015" name="Nature">
        <title>Complex archaea that bridge the gap between prokaryotes and eukaryotes.</title>
        <authorList>
            <person name="Spang A."/>
            <person name="Saw J.H."/>
            <person name="Jorgensen S.L."/>
            <person name="Zaremba-Niedzwiedzka K."/>
            <person name="Martijn J."/>
            <person name="Lind A.E."/>
            <person name="van Eijk R."/>
            <person name="Schleper C."/>
            <person name="Guy L."/>
            <person name="Ettema T.J."/>
        </authorList>
    </citation>
    <scope>NUCLEOTIDE SEQUENCE</scope>
</reference>
<dbReference type="SUPFAM" id="SSF54060">
    <property type="entry name" value="His-Me finger endonucleases"/>
    <property type="match status" value="1"/>
</dbReference>
<dbReference type="InterPro" id="IPR036955">
    <property type="entry name" value="AP2/ERF_dom_sf"/>
</dbReference>
<evidence type="ECO:0000256" key="2">
    <source>
        <dbReference type="ARBA" id="ARBA00023125"/>
    </source>
</evidence>
<dbReference type="SUPFAM" id="SSF54171">
    <property type="entry name" value="DNA-binding domain"/>
    <property type="match status" value="1"/>
</dbReference>
<evidence type="ECO:0000259" key="4">
    <source>
        <dbReference type="PROSITE" id="PS51032"/>
    </source>
</evidence>
<dbReference type="EMBL" id="LAZR01069401">
    <property type="protein sequence ID" value="KKK47775.1"/>
    <property type="molecule type" value="Genomic_DNA"/>
</dbReference>
<keyword evidence="2" id="KW-0238">DNA-binding</keyword>
<dbReference type="InterPro" id="IPR001471">
    <property type="entry name" value="AP2/ERF_dom"/>
</dbReference>
<dbReference type="PROSITE" id="PS51032">
    <property type="entry name" value="AP2_ERF"/>
    <property type="match status" value="1"/>
</dbReference>
<feature type="domain" description="AP2/ERF" evidence="4">
    <location>
        <begin position="106"/>
        <end position="162"/>
    </location>
</feature>